<evidence type="ECO:0000313" key="4">
    <source>
        <dbReference type="Proteomes" id="UP000305109"/>
    </source>
</evidence>
<name>A0ABY2RM14_9NOCA</name>
<dbReference type="RefSeq" id="WP_136908359.1">
    <property type="nucleotide sequence ID" value="NZ_SUMD01000003.1"/>
</dbReference>
<feature type="chain" id="PRO_5047193199" evidence="1">
    <location>
        <begin position="24"/>
        <end position="261"/>
    </location>
</feature>
<keyword evidence="4" id="KW-1185">Reference proteome</keyword>
<evidence type="ECO:0000313" key="3">
    <source>
        <dbReference type="EMBL" id="TJZ79337.1"/>
    </source>
</evidence>
<accession>A0ABY2RM14</accession>
<reference evidence="3 4" key="1">
    <citation type="submission" date="2019-04" db="EMBL/GenBank/DDBJ databases">
        <title>Rhodococcus oryzae sp. nov., a novel actinomycete isolated from rhizosphere soil of rice (Oryza sativa L.).</title>
        <authorList>
            <person name="Li C."/>
        </authorList>
    </citation>
    <scope>NUCLEOTIDE SEQUENCE [LARGE SCALE GENOMIC DNA]</scope>
    <source>
        <strain evidence="3 4">NEAU-CX67</strain>
    </source>
</reference>
<organism evidence="3 4">
    <name type="scientific">Rhodococcus oryzae</name>
    <dbReference type="NCBI Taxonomy" id="2571143"/>
    <lineage>
        <taxon>Bacteria</taxon>
        <taxon>Bacillati</taxon>
        <taxon>Actinomycetota</taxon>
        <taxon>Actinomycetes</taxon>
        <taxon>Mycobacteriales</taxon>
        <taxon>Nocardiaceae</taxon>
        <taxon>Rhodococcus</taxon>
    </lineage>
</organism>
<gene>
    <name evidence="3" type="ORF">FCG67_06760</name>
</gene>
<protein>
    <submittedName>
        <fullName evidence="3">DUF4097 domain-containing protein</fullName>
    </submittedName>
</protein>
<proteinExistence type="predicted"/>
<feature type="signal peptide" evidence="1">
    <location>
        <begin position="1"/>
        <end position="23"/>
    </location>
</feature>
<dbReference type="EMBL" id="SUMD01000003">
    <property type="protein sequence ID" value="TJZ79337.1"/>
    <property type="molecule type" value="Genomic_DNA"/>
</dbReference>
<evidence type="ECO:0000256" key="1">
    <source>
        <dbReference type="SAM" id="SignalP"/>
    </source>
</evidence>
<dbReference type="Pfam" id="PF13349">
    <property type="entry name" value="DUF4097"/>
    <property type="match status" value="1"/>
</dbReference>
<feature type="domain" description="DUF4097" evidence="2">
    <location>
        <begin position="125"/>
        <end position="224"/>
    </location>
</feature>
<dbReference type="InterPro" id="IPR025164">
    <property type="entry name" value="Toastrack_DUF4097"/>
</dbReference>
<dbReference type="Proteomes" id="UP000305109">
    <property type="component" value="Unassembled WGS sequence"/>
</dbReference>
<sequence length="261" mass="26357">MNRLATSRRIAAIACATAVAVGAGGAASATLAYSFGVPSQHEFSHTASGDASGTLTVRAPVGGVDLTISPSPDDRLYVTASGTYRGGPPVVTVGESGAAVDIVCPEGQFWRCSLDVTVAVPSRADVTAEGVAGSITMTDLHGAVTATTTTGDVTIRRHHGPVRAQTAEGAVEIGAIAAPELSARTTYGSIRIDVDTPPDSVDVRNTIGDIEIGLPGGVAYHLETTVRDAAAVTTAVAEDPTSPHLVRIESSAGAVAVFPND</sequence>
<evidence type="ECO:0000259" key="2">
    <source>
        <dbReference type="Pfam" id="PF13349"/>
    </source>
</evidence>
<comment type="caution">
    <text evidence="3">The sequence shown here is derived from an EMBL/GenBank/DDBJ whole genome shotgun (WGS) entry which is preliminary data.</text>
</comment>
<keyword evidence="1" id="KW-0732">Signal</keyword>